<evidence type="ECO:0000313" key="3">
    <source>
        <dbReference type="Proteomes" id="UP000023435"/>
    </source>
</evidence>
<feature type="signal peptide" evidence="1">
    <location>
        <begin position="1"/>
        <end position="25"/>
    </location>
</feature>
<gene>
    <name evidence="2" type="ORF">AZ78_1998</name>
</gene>
<proteinExistence type="predicted"/>
<accession>A0A108U8E4</accession>
<dbReference type="InterPro" id="IPR046256">
    <property type="entry name" value="DUF6289"/>
</dbReference>
<keyword evidence="1" id="KW-0732">Signal</keyword>
<dbReference type="Proteomes" id="UP000023435">
    <property type="component" value="Unassembled WGS sequence"/>
</dbReference>
<evidence type="ECO:0000313" key="2">
    <source>
        <dbReference type="EMBL" id="KWS04449.1"/>
    </source>
</evidence>
<keyword evidence="3" id="KW-1185">Reference proteome</keyword>
<evidence type="ECO:0000256" key="1">
    <source>
        <dbReference type="SAM" id="SignalP"/>
    </source>
</evidence>
<protein>
    <recommendedName>
        <fullName evidence="4">Secreted protein</fullName>
    </recommendedName>
</protein>
<dbReference type="RefSeq" id="WP_148650209.1">
    <property type="nucleotide sequence ID" value="NZ_JAJA02000001.1"/>
</dbReference>
<dbReference type="AlphaFoldDB" id="A0A108U8E4"/>
<feature type="chain" id="PRO_5007131685" description="Secreted protein" evidence="1">
    <location>
        <begin position="26"/>
        <end position="75"/>
    </location>
</feature>
<reference evidence="2 3" key="1">
    <citation type="journal article" date="2014" name="Genome Announc.">
        <title>Draft Genome Sequence of Lysobacter capsici AZ78, a Bacterium Antagonistic to Plant-Pathogenic Oomycetes.</title>
        <authorList>
            <person name="Puopolo G."/>
            <person name="Sonego P."/>
            <person name="Engelen K."/>
            <person name="Pertot I."/>
        </authorList>
    </citation>
    <scope>NUCLEOTIDE SEQUENCE [LARGE SCALE GENOMIC DNA]</scope>
    <source>
        <strain evidence="2 3">AZ78</strain>
    </source>
</reference>
<organism evidence="2 3">
    <name type="scientific">Lysobacter capsici AZ78</name>
    <dbReference type="NCBI Taxonomy" id="1444315"/>
    <lineage>
        <taxon>Bacteria</taxon>
        <taxon>Pseudomonadati</taxon>
        <taxon>Pseudomonadota</taxon>
        <taxon>Gammaproteobacteria</taxon>
        <taxon>Lysobacterales</taxon>
        <taxon>Lysobacteraceae</taxon>
        <taxon>Lysobacter</taxon>
    </lineage>
</organism>
<dbReference type="EMBL" id="JAJA02000001">
    <property type="protein sequence ID" value="KWS04449.1"/>
    <property type="molecule type" value="Genomic_DNA"/>
</dbReference>
<dbReference type="OrthoDB" id="6027340at2"/>
<evidence type="ECO:0008006" key="4">
    <source>
        <dbReference type="Google" id="ProtNLM"/>
    </source>
</evidence>
<dbReference type="Pfam" id="PF19806">
    <property type="entry name" value="DUF6289"/>
    <property type="match status" value="1"/>
</dbReference>
<name>A0A108U8E4_9GAMM</name>
<sequence>MRRIGLFSAVLAVALAGGMSFSAMANWQGTWYYYNAEGAQIGKWTAGCGAADGRWGDTTHANTNKRFVQGCQSES</sequence>
<comment type="caution">
    <text evidence="2">The sequence shown here is derived from an EMBL/GenBank/DDBJ whole genome shotgun (WGS) entry which is preliminary data.</text>
</comment>